<keyword evidence="3" id="KW-1185">Reference proteome</keyword>
<feature type="transmembrane region" description="Helical" evidence="1">
    <location>
        <begin position="89"/>
        <end position="105"/>
    </location>
</feature>
<keyword evidence="1" id="KW-1133">Transmembrane helix</keyword>
<dbReference type="RefSeq" id="WP_252441272.1">
    <property type="nucleotide sequence ID" value="NZ_JAGSOV010000045.1"/>
</dbReference>
<protein>
    <recommendedName>
        <fullName evidence="4">Integral membrane protein</fullName>
    </recommendedName>
</protein>
<organism evidence="2 3">
    <name type="scientific">Pseudonocardia humida</name>
    <dbReference type="NCBI Taxonomy" id="2800819"/>
    <lineage>
        <taxon>Bacteria</taxon>
        <taxon>Bacillati</taxon>
        <taxon>Actinomycetota</taxon>
        <taxon>Actinomycetes</taxon>
        <taxon>Pseudonocardiales</taxon>
        <taxon>Pseudonocardiaceae</taxon>
        <taxon>Pseudonocardia</taxon>
    </lineage>
</organism>
<evidence type="ECO:0000313" key="3">
    <source>
        <dbReference type="Proteomes" id="UP001165283"/>
    </source>
</evidence>
<keyword evidence="1" id="KW-0472">Membrane</keyword>
<keyword evidence="1" id="KW-0812">Transmembrane</keyword>
<name>A0ABT1A3V2_9PSEU</name>
<feature type="transmembrane region" description="Helical" evidence="1">
    <location>
        <begin position="63"/>
        <end position="83"/>
    </location>
</feature>
<evidence type="ECO:0008006" key="4">
    <source>
        <dbReference type="Google" id="ProtNLM"/>
    </source>
</evidence>
<dbReference type="Proteomes" id="UP001165283">
    <property type="component" value="Unassembled WGS sequence"/>
</dbReference>
<feature type="transmembrane region" description="Helical" evidence="1">
    <location>
        <begin position="38"/>
        <end position="56"/>
    </location>
</feature>
<dbReference type="EMBL" id="JAGSOV010000045">
    <property type="protein sequence ID" value="MCO1657621.1"/>
    <property type="molecule type" value="Genomic_DNA"/>
</dbReference>
<feature type="transmembrane region" description="Helical" evidence="1">
    <location>
        <begin position="7"/>
        <end position="26"/>
    </location>
</feature>
<reference evidence="2" key="1">
    <citation type="submission" date="2021-04" db="EMBL/GenBank/DDBJ databases">
        <title>Pseudonocardia sp. nov., isolated from sandy soil of mangrove forest.</title>
        <authorList>
            <person name="Zan Z."/>
            <person name="Huang R."/>
            <person name="Liu W."/>
        </authorList>
    </citation>
    <scope>NUCLEOTIDE SEQUENCE</scope>
    <source>
        <strain evidence="2">S2-4</strain>
    </source>
</reference>
<comment type="caution">
    <text evidence="2">The sequence shown here is derived from an EMBL/GenBank/DDBJ whole genome shotgun (WGS) entry which is preliminary data.</text>
</comment>
<evidence type="ECO:0000313" key="2">
    <source>
        <dbReference type="EMBL" id="MCO1657621.1"/>
    </source>
</evidence>
<accession>A0ABT1A3V2</accession>
<proteinExistence type="predicted"/>
<sequence length="111" mass="11522">MVLALRVWSLVLGVGFLVVGVLRMVPVPGLPPFAHPEYVHGALHLASGAAFLLWGARRPVPGVVGALGLLWVGLGLVARLGLLEHTDDLVHVVTGALSVGFAVAARPRARG</sequence>
<gene>
    <name evidence="2" type="ORF">KDL28_21410</name>
</gene>
<evidence type="ECO:0000256" key="1">
    <source>
        <dbReference type="SAM" id="Phobius"/>
    </source>
</evidence>